<dbReference type="HOGENOM" id="CLU_114531_3_0_5"/>
<dbReference type="Pfam" id="PF09537">
    <property type="entry name" value="DUF2383"/>
    <property type="match status" value="1"/>
</dbReference>
<dbReference type="EMBL" id="CP000463">
    <property type="protein sequence ID" value="ABJ06212.1"/>
    <property type="molecule type" value="Genomic_DNA"/>
</dbReference>
<dbReference type="KEGG" id="rpe:RPE_2270"/>
<dbReference type="AlphaFoldDB" id="Q07PC2"/>
<name>Q07PC2_RHOP5</name>
<accession>Q07PC2</accession>
<dbReference type="eggNOG" id="ENOG5033BZK">
    <property type="taxonomic scope" value="Bacteria"/>
</dbReference>
<dbReference type="InterPro" id="IPR012347">
    <property type="entry name" value="Ferritin-like"/>
</dbReference>
<sequence>MGDFIRCLKILHTSLVDTRIGYQQGLKDAGGTGLASLFAERIEIHGQHADAVAAQLKRMGVPTDPRGSFTGTLDRAVMKLSSLFTRLDEKFLPQLIGGEQRLLLHYDKAIEDCSPENADYAVLLGQRDALRQRIAEMKAQAGMSG</sequence>
<dbReference type="Gene3D" id="1.20.1260.10">
    <property type="match status" value="1"/>
</dbReference>
<proteinExistence type="predicted"/>
<dbReference type="STRING" id="316055.RPE_2270"/>
<gene>
    <name evidence="2" type="ordered locus">RPE_2270</name>
</gene>
<evidence type="ECO:0000259" key="1">
    <source>
        <dbReference type="Pfam" id="PF09537"/>
    </source>
</evidence>
<protein>
    <recommendedName>
        <fullName evidence="1">DUF2383 domain-containing protein</fullName>
    </recommendedName>
</protein>
<reference evidence="2" key="1">
    <citation type="submission" date="2006-09" db="EMBL/GenBank/DDBJ databases">
        <title>Complete sequence of Rhodopseudomonas palustris BisA53.</title>
        <authorList>
            <consortium name="US DOE Joint Genome Institute"/>
            <person name="Copeland A."/>
            <person name="Lucas S."/>
            <person name="Lapidus A."/>
            <person name="Barry K."/>
            <person name="Detter J.C."/>
            <person name="Glavina del Rio T."/>
            <person name="Hammon N."/>
            <person name="Israni S."/>
            <person name="Dalin E."/>
            <person name="Tice H."/>
            <person name="Pitluck S."/>
            <person name="Chain P."/>
            <person name="Malfatti S."/>
            <person name="Shin M."/>
            <person name="Vergez L."/>
            <person name="Schmutz J."/>
            <person name="Larimer F."/>
            <person name="Land M."/>
            <person name="Hauser L."/>
            <person name="Pelletier D.A."/>
            <person name="Kyrpides N."/>
            <person name="Kim E."/>
            <person name="Harwood C.S."/>
            <person name="Oda Y."/>
            <person name="Richardson P."/>
        </authorList>
    </citation>
    <scope>NUCLEOTIDE SEQUENCE [LARGE SCALE GENOMIC DNA]</scope>
    <source>
        <strain evidence="2">BisA53</strain>
    </source>
</reference>
<feature type="domain" description="DUF2383" evidence="1">
    <location>
        <begin position="5"/>
        <end position="112"/>
    </location>
</feature>
<evidence type="ECO:0000313" key="2">
    <source>
        <dbReference type="EMBL" id="ABJ06212.1"/>
    </source>
</evidence>
<dbReference type="InterPro" id="IPR019052">
    <property type="entry name" value="DUF2383"/>
</dbReference>
<organism evidence="2">
    <name type="scientific">Rhodopseudomonas palustris (strain BisA53)</name>
    <dbReference type="NCBI Taxonomy" id="316055"/>
    <lineage>
        <taxon>Bacteria</taxon>
        <taxon>Pseudomonadati</taxon>
        <taxon>Pseudomonadota</taxon>
        <taxon>Alphaproteobacteria</taxon>
        <taxon>Hyphomicrobiales</taxon>
        <taxon>Nitrobacteraceae</taxon>
        <taxon>Rhodopseudomonas</taxon>
    </lineage>
</organism>